<dbReference type="PROSITE" id="PS51257">
    <property type="entry name" value="PROKAR_LIPOPROTEIN"/>
    <property type="match status" value="1"/>
</dbReference>
<sequence>MPLERDLAGARCPAWGMAMGGCVNDARTAPSDAVGISPPLKSPRDDIHPARDSQHAENDNEHGGRRTGGPVHIGRTPNEVAEIKFNRLHSVEFPALRCAAAIHTLRARGPASDKGAGPDTERREW</sequence>
<accession>A0AAD7DIY8</accession>
<dbReference type="EMBL" id="JARKIE010000059">
    <property type="protein sequence ID" value="KAJ7691325.1"/>
    <property type="molecule type" value="Genomic_DNA"/>
</dbReference>
<keyword evidence="3" id="KW-1185">Reference proteome</keyword>
<protein>
    <submittedName>
        <fullName evidence="2">Uncharacterized protein</fullName>
    </submittedName>
</protein>
<reference evidence="2" key="1">
    <citation type="submission" date="2023-03" db="EMBL/GenBank/DDBJ databases">
        <title>Massive genome expansion in bonnet fungi (Mycena s.s.) driven by repeated elements and novel gene families across ecological guilds.</title>
        <authorList>
            <consortium name="Lawrence Berkeley National Laboratory"/>
            <person name="Harder C.B."/>
            <person name="Miyauchi S."/>
            <person name="Viragh M."/>
            <person name="Kuo A."/>
            <person name="Thoen E."/>
            <person name="Andreopoulos B."/>
            <person name="Lu D."/>
            <person name="Skrede I."/>
            <person name="Drula E."/>
            <person name="Henrissat B."/>
            <person name="Morin E."/>
            <person name="Kohler A."/>
            <person name="Barry K."/>
            <person name="LaButti K."/>
            <person name="Morin E."/>
            <person name="Salamov A."/>
            <person name="Lipzen A."/>
            <person name="Mereny Z."/>
            <person name="Hegedus B."/>
            <person name="Baldrian P."/>
            <person name="Stursova M."/>
            <person name="Weitz H."/>
            <person name="Taylor A."/>
            <person name="Grigoriev I.V."/>
            <person name="Nagy L.G."/>
            <person name="Martin F."/>
            <person name="Kauserud H."/>
        </authorList>
    </citation>
    <scope>NUCLEOTIDE SEQUENCE</scope>
    <source>
        <strain evidence="2">CBHHK067</strain>
    </source>
</reference>
<dbReference type="Proteomes" id="UP001221757">
    <property type="component" value="Unassembled WGS sequence"/>
</dbReference>
<dbReference type="AlphaFoldDB" id="A0AAD7DIY8"/>
<evidence type="ECO:0000313" key="2">
    <source>
        <dbReference type="EMBL" id="KAJ7691325.1"/>
    </source>
</evidence>
<evidence type="ECO:0000313" key="3">
    <source>
        <dbReference type="Proteomes" id="UP001221757"/>
    </source>
</evidence>
<gene>
    <name evidence="2" type="ORF">B0H17DRAFT_1201175</name>
</gene>
<evidence type="ECO:0000256" key="1">
    <source>
        <dbReference type="SAM" id="MobiDB-lite"/>
    </source>
</evidence>
<comment type="caution">
    <text evidence="2">The sequence shown here is derived from an EMBL/GenBank/DDBJ whole genome shotgun (WGS) entry which is preliminary data.</text>
</comment>
<feature type="region of interest" description="Disordered" evidence="1">
    <location>
        <begin position="105"/>
        <end position="125"/>
    </location>
</feature>
<feature type="region of interest" description="Disordered" evidence="1">
    <location>
        <begin position="21"/>
        <end position="75"/>
    </location>
</feature>
<name>A0AAD7DIY8_MYCRO</name>
<feature type="compositionally biased region" description="Basic and acidic residues" evidence="1">
    <location>
        <begin position="42"/>
        <end position="64"/>
    </location>
</feature>
<proteinExistence type="predicted"/>
<organism evidence="2 3">
    <name type="scientific">Mycena rosella</name>
    <name type="common">Pink bonnet</name>
    <name type="synonym">Agaricus rosellus</name>
    <dbReference type="NCBI Taxonomy" id="1033263"/>
    <lineage>
        <taxon>Eukaryota</taxon>
        <taxon>Fungi</taxon>
        <taxon>Dikarya</taxon>
        <taxon>Basidiomycota</taxon>
        <taxon>Agaricomycotina</taxon>
        <taxon>Agaricomycetes</taxon>
        <taxon>Agaricomycetidae</taxon>
        <taxon>Agaricales</taxon>
        <taxon>Marasmiineae</taxon>
        <taxon>Mycenaceae</taxon>
        <taxon>Mycena</taxon>
    </lineage>
</organism>